<feature type="compositionally biased region" description="Basic residues" evidence="1">
    <location>
        <begin position="58"/>
        <end position="67"/>
    </location>
</feature>
<organism evidence="2 3">
    <name type="scientific">Bradyrhizobium zhanjiangense</name>
    <dbReference type="NCBI Taxonomy" id="1325107"/>
    <lineage>
        <taxon>Bacteria</taxon>
        <taxon>Pseudomonadati</taxon>
        <taxon>Pseudomonadota</taxon>
        <taxon>Alphaproteobacteria</taxon>
        <taxon>Hyphomicrobiales</taxon>
        <taxon>Nitrobacteraceae</taxon>
        <taxon>Bradyrhizobium</taxon>
    </lineage>
</organism>
<dbReference type="EMBL" id="RKMK01000001">
    <property type="protein sequence ID" value="RXH03303.1"/>
    <property type="molecule type" value="Genomic_DNA"/>
</dbReference>
<sequence>MTAGECSPLTPLSCPAQAGHPVRRGPLDSSQPPRRTGSPGPGSAKATPRPTRALGTPKHQRRRQAGR</sequence>
<evidence type="ECO:0000313" key="2">
    <source>
        <dbReference type="EMBL" id="RXH03303.1"/>
    </source>
</evidence>
<feature type="compositionally biased region" description="Low complexity" evidence="1">
    <location>
        <begin position="29"/>
        <end position="43"/>
    </location>
</feature>
<gene>
    <name evidence="2" type="ORF">EAS61_02180</name>
</gene>
<evidence type="ECO:0000313" key="3">
    <source>
        <dbReference type="Proteomes" id="UP000290174"/>
    </source>
</evidence>
<dbReference type="Proteomes" id="UP000290174">
    <property type="component" value="Unassembled WGS sequence"/>
</dbReference>
<reference evidence="2 3" key="1">
    <citation type="submission" date="2018-11" db="EMBL/GenBank/DDBJ databases">
        <title>Bradyrhizobium sp. nov., isolated from effective nodules of peanut in China.</title>
        <authorList>
            <person name="Li Y."/>
        </authorList>
    </citation>
    <scope>NUCLEOTIDE SEQUENCE [LARGE SCALE GENOMIC DNA]</scope>
    <source>
        <strain evidence="2 3">CCBAU 51770</strain>
    </source>
</reference>
<evidence type="ECO:0000256" key="1">
    <source>
        <dbReference type="SAM" id="MobiDB-lite"/>
    </source>
</evidence>
<feature type="region of interest" description="Disordered" evidence="1">
    <location>
        <begin position="1"/>
        <end position="67"/>
    </location>
</feature>
<comment type="caution">
    <text evidence="2">The sequence shown here is derived from an EMBL/GenBank/DDBJ whole genome shotgun (WGS) entry which is preliminary data.</text>
</comment>
<protein>
    <submittedName>
        <fullName evidence="2">Uncharacterized protein</fullName>
    </submittedName>
</protein>
<name>A0A4Q0QZW8_9BRAD</name>
<accession>A0A4Q0QZW8</accession>
<proteinExistence type="predicted"/>
<dbReference type="AlphaFoldDB" id="A0A4Q0QZW8"/>